<gene>
    <name evidence="3" type="ORF">IQ266_16955</name>
</gene>
<protein>
    <submittedName>
        <fullName evidence="3">Response regulator</fullName>
    </submittedName>
</protein>
<dbReference type="Gene3D" id="3.40.50.2300">
    <property type="match status" value="1"/>
</dbReference>
<dbReference type="Pfam" id="PF00072">
    <property type="entry name" value="Response_reg"/>
    <property type="match status" value="1"/>
</dbReference>
<reference evidence="3" key="1">
    <citation type="submission" date="2020-10" db="EMBL/GenBank/DDBJ databases">
        <authorList>
            <person name="Castelo-Branco R."/>
            <person name="Eusebio N."/>
            <person name="Adriana R."/>
            <person name="Vieira A."/>
            <person name="Brugerolle De Fraissinette N."/>
            <person name="Rezende De Castro R."/>
            <person name="Schneider M.P."/>
            <person name="Vasconcelos V."/>
            <person name="Leao P.N."/>
        </authorList>
    </citation>
    <scope>NUCLEOTIDE SEQUENCE</scope>
    <source>
        <strain evidence="3">LEGE 11480</strain>
    </source>
</reference>
<dbReference type="AlphaFoldDB" id="A0A928VN84"/>
<dbReference type="EMBL" id="JADEXQ010000063">
    <property type="protein sequence ID" value="MBE9031425.1"/>
    <property type="molecule type" value="Genomic_DNA"/>
</dbReference>
<keyword evidence="1" id="KW-0597">Phosphoprotein</keyword>
<dbReference type="InterPro" id="IPR011006">
    <property type="entry name" value="CheY-like_superfamily"/>
</dbReference>
<dbReference type="PROSITE" id="PS50110">
    <property type="entry name" value="RESPONSE_REGULATORY"/>
    <property type="match status" value="1"/>
</dbReference>
<dbReference type="InterPro" id="IPR001789">
    <property type="entry name" value="Sig_transdc_resp-reg_receiver"/>
</dbReference>
<evidence type="ECO:0000313" key="3">
    <source>
        <dbReference type="EMBL" id="MBE9031425.1"/>
    </source>
</evidence>
<evidence type="ECO:0000256" key="1">
    <source>
        <dbReference type="PROSITE-ProRule" id="PRU00169"/>
    </source>
</evidence>
<keyword evidence="4" id="KW-1185">Reference proteome</keyword>
<organism evidence="3 4">
    <name type="scientific">Romeriopsis navalis LEGE 11480</name>
    <dbReference type="NCBI Taxonomy" id="2777977"/>
    <lineage>
        <taxon>Bacteria</taxon>
        <taxon>Bacillati</taxon>
        <taxon>Cyanobacteriota</taxon>
        <taxon>Cyanophyceae</taxon>
        <taxon>Leptolyngbyales</taxon>
        <taxon>Leptolyngbyaceae</taxon>
        <taxon>Romeriopsis</taxon>
        <taxon>Romeriopsis navalis</taxon>
    </lineage>
</organism>
<name>A0A928VN84_9CYAN</name>
<sequence length="141" mass="15808">MLAHQDETQGINLLLVEDDALEVMIVQRALRRSQLNINLQVVPDGVEALEKLAVASENTDIKRSILLLDLDLPHAGGISLLRNLRLFERPWDIPVIVMSHSIDQQVWEATQLDVTGYVPKFLTFAQFAETLGLTIRSVIPT</sequence>
<dbReference type="PANTHER" id="PTHR44520">
    <property type="entry name" value="RESPONSE REGULATOR RCP1-RELATED"/>
    <property type="match status" value="1"/>
</dbReference>
<feature type="domain" description="Response regulatory" evidence="2">
    <location>
        <begin position="12"/>
        <end position="135"/>
    </location>
</feature>
<accession>A0A928VN84</accession>
<proteinExistence type="predicted"/>
<evidence type="ECO:0000259" key="2">
    <source>
        <dbReference type="PROSITE" id="PS50110"/>
    </source>
</evidence>
<dbReference type="GO" id="GO:0000160">
    <property type="term" value="P:phosphorelay signal transduction system"/>
    <property type="evidence" value="ECO:0007669"/>
    <property type="project" value="InterPro"/>
</dbReference>
<dbReference type="SUPFAM" id="SSF52172">
    <property type="entry name" value="CheY-like"/>
    <property type="match status" value="1"/>
</dbReference>
<comment type="caution">
    <text evidence="3">The sequence shown here is derived from an EMBL/GenBank/DDBJ whole genome shotgun (WGS) entry which is preliminary data.</text>
</comment>
<dbReference type="InterPro" id="IPR052893">
    <property type="entry name" value="TCS_response_regulator"/>
</dbReference>
<dbReference type="PANTHER" id="PTHR44520:SF2">
    <property type="entry name" value="RESPONSE REGULATOR RCP1"/>
    <property type="match status" value="1"/>
</dbReference>
<evidence type="ECO:0000313" key="4">
    <source>
        <dbReference type="Proteomes" id="UP000625316"/>
    </source>
</evidence>
<dbReference type="SMART" id="SM00448">
    <property type="entry name" value="REC"/>
    <property type="match status" value="1"/>
</dbReference>
<feature type="modified residue" description="4-aspartylphosphate" evidence="1">
    <location>
        <position position="69"/>
    </location>
</feature>
<dbReference type="RefSeq" id="WP_264326252.1">
    <property type="nucleotide sequence ID" value="NZ_JADEXQ010000063.1"/>
</dbReference>
<dbReference type="Proteomes" id="UP000625316">
    <property type="component" value="Unassembled WGS sequence"/>
</dbReference>